<dbReference type="EMBL" id="GISG01065057">
    <property type="protein sequence ID" value="MBA4628196.1"/>
    <property type="molecule type" value="Transcribed_RNA"/>
</dbReference>
<evidence type="ECO:0000256" key="2">
    <source>
        <dbReference type="SAM" id="MobiDB-lite"/>
    </source>
</evidence>
<evidence type="ECO:0000313" key="3">
    <source>
        <dbReference type="EMBL" id="MBA4628197.1"/>
    </source>
</evidence>
<dbReference type="GO" id="GO:0016592">
    <property type="term" value="C:mediator complex"/>
    <property type="evidence" value="ECO:0007669"/>
    <property type="project" value="InterPro"/>
</dbReference>
<evidence type="ECO:0000256" key="1">
    <source>
        <dbReference type="SAM" id="Coils"/>
    </source>
</evidence>
<proteinExistence type="predicted"/>
<protein>
    <recommendedName>
        <fullName evidence="4">Mediator of RNA polymerase II transcription subunit 30</fullName>
    </recommendedName>
</protein>
<evidence type="ECO:0008006" key="4">
    <source>
        <dbReference type="Google" id="ProtNLM"/>
    </source>
</evidence>
<organism evidence="3">
    <name type="scientific">Opuntia streptacantha</name>
    <name type="common">Prickly pear cactus</name>
    <name type="synonym">Opuntia cardona</name>
    <dbReference type="NCBI Taxonomy" id="393608"/>
    <lineage>
        <taxon>Eukaryota</taxon>
        <taxon>Viridiplantae</taxon>
        <taxon>Streptophyta</taxon>
        <taxon>Embryophyta</taxon>
        <taxon>Tracheophyta</taxon>
        <taxon>Spermatophyta</taxon>
        <taxon>Magnoliopsida</taxon>
        <taxon>eudicotyledons</taxon>
        <taxon>Gunneridae</taxon>
        <taxon>Pentapetalae</taxon>
        <taxon>Caryophyllales</taxon>
        <taxon>Cactineae</taxon>
        <taxon>Cactaceae</taxon>
        <taxon>Opuntioideae</taxon>
        <taxon>Opuntia</taxon>
    </lineage>
</organism>
<name>A0A7C8YWB2_OPUST</name>
<keyword evidence="1" id="KW-0175">Coiled coil</keyword>
<reference evidence="3" key="1">
    <citation type="journal article" date="2013" name="J. Plant Res.">
        <title>Effect of fungi and light on seed germination of three Opuntia species from semiarid lands of central Mexico.</title>
        <authorList>
            <person name="Delgado-Sanchez P."/>
            <person name="Jimenez-Bremont J.F."/>
            <person name="Guerrero-Gonzalez Mde L."/>
            <person name="Flores J."/>
        </authorList>
    </citation>
    <scope>NUCLEOTIDE SEQUENCE</scope>
    <source>
        <tissue evidence="3">Cladode</tissue>
    </source>
</reference>
<sequence>MEEHEMAIANPKSRKELAAEGQKHLEETVEAAFQILSAMNEELCNPALWSATATSYDGNNAASITANGHNDGSNGDVSSDHFVDMGGGALDEARLRYKAAVASLRAVLNAIPDSLKEIVGSAGSQEDEAEIEKLEEHASNLRIELANKNRHLKHLIDQLRDLVTDVSTWQSPCPV</sequence>
<accession>A0A7C8YWB2</accession>
<feature type="coiled-coil region" evidence="1">
    <location>
        <begin position="124"/>
        <end position="158"/>
    </location>
</feature>
<dbReference type="AlphaFoldDB" id="A0A7C8YWB2"/>
<dbReference type="InterPro" id="IPR034568">
    <property type="entry name" value="MED30"/>
</dbReference>
<dbReference type="EMBL" id="GISG01065058">
    <property type="protein sequence ID" value="MBA4628197.1"/>
    <property type="molecule type" value="Transcribed_RNA"/>
</dbReference>
<reference evidence="3" key="2">
    <citation type="submission" date="2020-07" db="EMBL/GenBank/DDBJ databases">
        <authorList>
            <person name="Vera ALvarez R."/>
            <person name="Arias-Moreno D.M."/>
            <person name="Jimenez-Jacinto V."/>
            <person name="Jimenez-Bremont J.F."/>
            <person name="Swaminathan K."/>
            <person name="Moose S.P."/>
            <person name="Guerrero-Gonzalez M.L."/>
            <person name="Marino-Ramirez L."/>
            <person name="Landsman D."/>
            <person name="Rodriguez-Kessler M."/>
            <person name="Delgado-Sanchez P."/>
        </authorList>
    </citation>
    <scope>NUCLEOTIDE SEQUENCE</scope>
    <source>
        <tissue evidence="3">Cladode</tissue>
    </source>
</reference>
<dbReference type="PANTHER" id="PTHR36406:SF2">
    <property type="entry name" value="MEDIATOR OF RNA POLYMERASE II TRANSCRIPTION SUBUNIT 30"/>
    <property type="match status" value="1"/>
</dbReference>
<feature type="region of interest" description="Disordered" evidence="2">
    <location>
        <begin position="1"/>
        <end position="21"/>
    </location>
</feature>
<dbReference type="PANTHER" id="PTHR36406">
    <property type="entry name" value="MEDIATOR OF RNA POLYMERASE II TRANSCRIPTION SUBUNIT 30"/>
    <property type="match status" value="1"/>
</dbReference>